<protein>
    <submittedName>
        <fullName evidence="1">Uncharacterized protein</fullName>
    </submittedName>
</protein>
<dbReference type="RefSeq" id="WP_109686465.1">
    <property type="nucleotide sequence ID" value="NZ_QGGL01000002.1"/>
</dbReference>
<accession>A0A316DER1</accession>
<keyword evidence="2" id="KW-1185">Reference proteome</keyword>
<organism evidence="1 2">
    <name type="scientific">Tumebacillus permanentifrigoris</name>
    <dbReference type="NCBI Taxonomy" id="378543"/>
    <lineage>
        <taxon>Bacteria</taxon>
        <taxon>Bacillati</taxon>
        <taxon>Bacillota</taxon>
        <taxon>Bacilli</taxon>
        <taxon>Bacillales</taxon>
        <taxon>Alicyclobacillaceae</taxon>
        <taxon>Tumebacillus</taxon>
    </lineage>
</organism>
<dbReference type="OrthoDB" id="2666006at2"/>
<proteinExistence type="predicted"/>
<comment type="caution">
    <text evidence="1">The sequence shown here is derived from an EMBL/GenBank/DDBJ whole genome shotgun (WGS) entry which is preliminary data.</text>
</comment>
<evidence type="ECO:0000313" key="1">
    <source>
        <dbReference type="EMBL" id="PWK16052.1"/>
    </source>
</evidence>
<reference evidence="1 2" key="1">
    <citation type="submission" date="2018-05" db="EMBL/GenBank/DDBJ databases">
        <title>Genomic Encyclopedia of Type Strains, Phase IV (KMG-IV): sequencing the most valuable type-strain genomes for metagenomic binning, comparative biology and taxonomic classification.</title>
        <authorList>
            <person name="Goeker M."/>
        </authorList>
    </citation>
    <scope>NUCLEOTIDE SEQUENCE [LARGE SCALE GENOMIC DNA]</scope>
    <source>
        <strain evidence="1 2">DSM 18773</strain>
    </source>
</reference>
<dbReference type="EMBL" id="QGGL01000002">
    <property type="protein sequence ID" value="PWK16052.1"/>
    <property type="molecule type" value="Genomic_DNA"/>
</dbReference>
<dbReference type="Proteomes" id="UP000245634">
    <property type="component" value="Unassembled WGS sequence"/>
</dbReference>
<dbReference type="AlphaFoldDB" id="A0A316DER1"/>
<sequence>MSQLYVAGTALPSQVLTGTTFSAGTNYNAAGTMPNNGSLNYTPGVAALTIPLGYTSGGTIAGDAKLLAANIIAGKSIFGVAGTANRFVKGTVTSDASGNVTVSGLGFTPLYIMVLSQLTQANGGYSATIVYMSTDKYQTFPFSGVRTDYDYVYYTGNGGSVIGSNLDGTNSYVNGTGFKLKLGANSIACTYIAIG</sequence>
<evidence type="ECO:0000313" key="2">
    <source>
        <dbReference type="Proteomes" id="UP000245634"/>
    </source>
</evidence>
<gene>
    <name evidence="1" type="ORF">C7459_102299</name>
</gene>
<name>A0A316DER1_9BACL</name>